<evidence type="ECO:0000313" key="2">
    <source>
        <dbReference type="EMBL" id="GAA3693154.1"/>
    </source>
</evidence>
<gene>
    <name evidence="2" type="ORF">GCM10023081_33150</name>
</gene>
<evidence type="ECO:0000256" key="1">
    <source>
        <dbReference type="SAM" id="MobiDB-lite"/>
    </source>
</evidence>
<name>A0ABP7CQE2_9MICC</name>
<proteinExistence type="predicted"/>
<dbReference type="Proteomes" id="UP001500752">
    <property type="component" value="Unassembled WGS sequence"/>
</dbReference>
<comment type="caution">
    <text evidence="2">The sequence shown here is derived from an EMBL/GenBank/DDBJ whole genome shotgun (WGS) entry which is preliminary data.</text>
</comment>
<dbReference type="EMBL" id="BAABEO010000023">
    <property type="protein sequence ID" value="GAA3693154.1"/>
    <property type="molecule type" value="Genomic_DNA"/>
</dbReference>
<evidence type="ECO:0000313" key="3">
    <source>
        <dbReference type="Proteomes" id="UP001500752"/>
    </source>
</evidence>
<organism evidence="2 3">
    <name type="scientific">Arthrobacter ginkgonis</name>
    <dbReference type="NCBI Taxonomy" id="1630594"/>
    <lineage>
        <taxon>Bacteria</taxon>
        <taxon>Bacillati</taxon>
        <taxon>Actinomycetota</taxon>
        <taxon>Actinomycetes</taxon>
        <taxon>Micrococcales</taxon>
        <taxon>Micrococcaceae</taxon>
        <taxon>Arthrobacter</taxon>
    </lineage>
</organism>
<reference evidence="3" key="1">
    <citation type="journal article" date="2019" name="Int. J. Syst. Evol. Microbiol.">
        <title>The Global Catalogue of Microorganisms (GCM) 10K type strain sequencing project: providing services to taxonomists for standard genome sequencing and annotation.</title>
        <authorList>
            <consortium name="The Broad Institute Genomics Platform"/>
            <consortium name="The Broad Institute Genome Sequencing Center for Infectious Disease"/>
            <person name="Wu L."/>
            <person name="Ma J."/>
        </authorList>
    </citation>
    <scope>NUCLEOTIDE SEQUENCE [LARGE SCALE GENOMIC DNA]</scope>
    <source>
        <strain evidence="3">JCM 30742</strain>
    </source>
</reference>
<evidence type="ECO:0008006" key="4">
    <source>
        <dbReference type="Google" id="ProtNLM"/>
    </source>
</evidence>
<sequence length="112" mass="11914">MALPKADAECVTGTVGTARVVSGTCPVPALRRLDMRILTFLAGAATGYVLGTRAGRGSYDKMMAKAQHLWDDPRTQQRIDAMGDSLRSKSPAVGEAVESAVSTVSRKLHEPQ</sequence>
<protein>
    <recommendedName>
        <fullName evidence="4">YtxH domain-containing protein</fullName>
    </recommendedName>
</protein>
<accession>A0ABP7CQE2</accession>
<keyword evidence="3" id="KW-1185">Reference proteome</keyword>
<feature type="region of interest" description="Disordered" evidence="1">
    <location>
        <begin position="83"/>
        <end position="112"/>
    </location>
</feature>